<comment type="caution">
    <text evidence="1">The sequence shown here is derived from an EMBL/GenBank/DDBJ whole genome shotgun (WGS) entry which is preliminary data.</text>
</comment>
<name>A0A645D4T0_9ZZZZ</name>
<proteinExistence type="predicted"/>
<reference evidence="1" key="1">
    <citation type="submission" date="2019-08" db="EMBL/GenBank/DDBJ databases">
        <authorList>
            <person name="Kucharzyk K."/>
            <person name="Murdoch R.W."/>
            <person name="Higgins S."/>
            <person name="Loffler F."/>
        </authorList>
    </citation>
    <scope>NUCLEOTIDE SEQUENCE</scope>
</reference>
<evidence type="ECO:0000313" key="1">
    <source>
        <dbReference type="EMBL" id="MPM84215.1"/>
    </source>
</evidence>
<organism evidence="1">
    <name type="scientific">bioreactor metagenome</name>
    <dbReference type="NCBI Taxonomy" id="1076179"/>
    <lineage>
        <taxon>unclassified sequences</taxon>
        <taxon>metagenomes</taxon>
        <taxon>ecological metagenomes</taxon>
    </lineage>
</organism>
<dbReference type="AlphaFoldDB" id="A0A645D4T0"/>
<dbReference type="EMBL" id="VSSQ01032821">
    <property type="protein sequence ID" value="MPM84215.1"/>
    <property type="molecule type" value="Genomic_DNA"/>
</dbReference>
<protein>
    <submittedName>
        <fullName evidence="1">Uncharacterized protein</fullName>
    </submittedName>
</protein>
<accession>A0A645D4T0</accession>
<sequence>MEQYYFLALFFLVGYAIGKVSGLRSLIVVKKQNETLKKEALIMKNQIASTKKGRIIIQGEDKK</sequence>
<gene>
    <name evidence="1" type="ORF">SDC9_131286</name>
</gene>